<evidence type="ECO:0000256" key="1">
    <source>
        <dbReference type="ARBA" id="ARBA00009013"/>
    </source>
</evidence>
<comment type="similarity">
    <text evidence="1">Belongs to the anti-sigma-factor antagonist family.</text>
</comment>
<dbReference type="InterPro" id="IPR002645">
    <property type="entry name" value="STAS_dom"/>
</dbReference>
<feature type="domain" description="STAS" evidence="2">
    <location>
        <begin position="3"/>
        <end position="109"/>
    </location>
</feature>
<dbReference type="PANTHER" id="PTHR33495:SF2">
    <property type="entry name" value="ANTI-SIGMA FACTOR ANTAGONIST TM_1081-RELATED"/>
    <property type="match status" value="1"/>
</dbReference>
<sequence length="109" mass="11270">MELNVRRASVGAAEVLHVSGEIDLATIPVLHNALVRFSNESPCAVLVVDLDGVSACDDSGLGVLLGAAGRLRDGGGDLVVVCSDESFCSRFARTGFDRAVRVVPSMAAV</sequence>
<accession>A0A6J7FKB3</accession>
<dbReference type="CDD" id="cd07043">
    <property type="entry name" value="STAS_anti-anti-sigma_factors"/>
    <property type="match status" value="1"/>
</dbReference>
<dbReference type="InterPro" id="IPR003658">
    <property type="entry name" value="Anti-sigma_ant"/>
</dbReference>
<evidence type="ECO:0000259" key="2">
    <source>
        <dbReference type="PROSITE" id="PS50801"/>
    </source>
</evidence>
<reference evidence="3" key="1">
    <citation type="submission" date="2020-05" db="EMBL/GenBank/DDBJ databases">
        <authorList>
            <person name="Chiriac C."/>
            <person name="Salcher M."/>
            <person name="Ghai R."/>
            <person name="Kavagutti S V."/>
        </authorList>
    </citation>
    <scope>NUCLEOTIDE SEQUENCE</scope>
</reference>
<dbReference type="Gene3D" id="3.30.750.24">
    <property type="entry name" value="STAS domain"/>
    <property type="match status" value="1"/>
</dbReference>
<protein>
    <submittedName>
        <fullName evidence="3">Unannotated protein</fullName>
    </submittedName>
</protein>
<evidence type="ECO:0000313" key="3">
    <source>
        <dbReference type="EMBL" id="CAB4894034.1"/>
    </source>
</evidence>
<dbReference type="AlphaFoldDB" id="A0A6J7FKB3"/>
<dbReference type="InterPro" id="IPR036513">
    <property type="entry name" value="STAS_dom_sf"/>
</dbReference>
<gene>
    <name evidence="3" type="ORF">UFOPK3376_03047</name>
</gene>
<dbReference type="NCBIfam" id="TIGR00377">
    <property type="entry name" value="ant_ant_sig"/>
    <property type="match status" value="1"/>
</dbReference>
<name>A0A6J7FKB3_9ZZZZ</name>
<organism evidence="3">
    <name type="scientific">freshwater metagenome</name>
    <dbReference type="NCBI Taxonomy" id="449393"/>
    <lineage>
        <taxon>unclassified sequences</taxon>
        <taxon>metagenomes</taxon>
        <taxon>ecological metagenomes</taxon>
    </lineage>
</organism>
<proteinExistence type="inferred from homology"/>
<dbReference type="PANTHER" id="PTHR33495">
    <property type="entry name" value="ANTI-SIGMA FACTOR ANTAGONIST TM_1081-RELATED-RELATED"/>
    <property type="match status" value="1"/>
</dbReference>
<dbReference type="PROSITE" id="PS50801">
    <property type="entry name" value="STAS"/>
    <property type="match status" value="1"/>
</dbReference>
<dbReference type="EMBL" id="CAFBLP010000130">
    <property type="protein sequence ID" value="CAB4894034.1"/>
    <property type="molecule type" value="Genomic_DNA"/>
</dbReference>
<dbReference type="GO" id="GO:0043856">
    <property type="term" value="F:anti-sigma factor antagonist activity"/>
    <property type="evidence" value="ECO:0007669"/>
    <property type="project" value="InterPro"/>
</dbReference>
<dbReference type="SUPFAM" id="SSF52091">
    <property type="entry name" value="SpoIIaa-like"/>
    <property type="match status" value="1"/>
</dbReference>
<dbReference type="Pfam" id="PF01740">
    <property type="entry name" value="STAS"/>
    <property type="match status" value="1"/>
</dbReference>